<comment type="caution">
    <text evidence="2">The sequence shown here is derived from an EMBL/GenBank/DDBJ whole genome shotgun (WGS) entry which is preliminary data.</text>
</comment>
<dbReference type="InterPro" id="IPR010982">
    <property type="entry name" value="Lambda_DNA-bd_dom_sf"/>
</dbReference>
<dbReference type="SMART" id="SM00530">
    <property type="entry name" value="HTH_XRE"/>
    <property type="match status" value="1"/>
</dbReference>
<protein>
    <submittedName>
        <fullName evidence="2">Helix-turn-helix protein</fullName>
    </submittedName>
</protein>
<dbReference type="InterPro" id="IPR043917">
    <property type="entry name" value="DUF5753"/>
</dbReference>
<dbReference type="CDD" id="cd00093">
    <property type="entry name" value="HTH_XRE"/>
    <property type="match status" value="1"/>
</dbReference>
<keyword evidence="3" id="KW-1185">Reference proteome</keyword>
<organism evidence="2 3">
    <name type="scientific">Glycomyces artemisiae</name>
    <dbReference type="NCBI Taxonomy" id="1076443"/>
    <lineage>
        <taxon>Bacteria</taxon>
        <taxon>Bacillati</taxon>
        <taxon>Actinomycetota</taxon>
        <taxon>Actinomycetes</taxon>
        <taxon>Glycomycetales</taxon>
        <taxon>Glycomycetaceae</taxon>
        <taxon>Glycomyces</taxon>
    </lineage>
</organism>
<sequence>MAKEETPTGATALRMMIGGQLRRLREAADITRKDAGFEIRGSESKISRMELGRVSFRLRDIEDLLVMYGITDQAEIERMVNLCREANRPSWWHPYGESLPDWFSTYLDLESAASTIRSYEVQLVPGLLQSREYARSLLMLGYGHTPLREIDNRIELRMARQKVLDRETDPATLWTVIDEAALHRPFGGYGVMREQLVALAEACDRPNVRIQIVRFDSGAHSGAGAPFTWLRFAYPELDDVIYMEHLTGGLYLDRDADVDAYQAAMEHLCVQAAQPRDTQDIIHEIIRDHYS</sequence>
<feature type="domain" description="HTH cro/C1-type" evidence="1">
    <location>
        <begin position="21"/>
        <end position="76"/>
    </location>
</feature>
<reference evidence="2 3" key="1">
    <citation type="submission" date="2018-03" db="EMBL/GenBank/DDBJ databases">
        <title>Genomic Encyclopedia of Type Strains, Phase III (KMG-III): the genomes of soil and plant-associated and newly described type strains.</title>
        <authorList>
            <person name="Whitman W."/>
        </authorList>
    </citation>
    <scope>NUCLEOTIDE SEQUENCE [LARGE SCALE GENOMIC DNA]</scope>
    <source>
        <strain evidence="2 3">CGMCC 4.7067</strain>
    </source>
</reference>
<dbReference type="RefSeq" id="WP_245888961.1">
    <property type="nucleotide sequence ID" value="NZ_PVTJ01000004.1"/>
</dbReference>
<evidence type="ECO:0000313" key="2">
    <source>
        <dbReference type="EMBL" id="PRY59111.1"/>
    </source>
</evidence>
<dbReference type="Pfam" id="PF13560">
    <property type="entry name" value="HTH_31"/>
    <property type="match status" value="1"/>
</dbReference>
<proteinExistence type="predicted"/>
<dbReference type="SUPFAM" id="SSF47413">
    <property type="entry name" value="lambda repressor-like DNA-binding domains"/>
    <property type="match status" value="1"/>
</dbReference>
<dbReference type="InterPro" id="IPR001387">
    <property type="entry name" value="Cro/C1-type_HTH"/>
</dbReference>
<accession>A0A2T0UMF9</accession>
<gene>
    <name evidence="2" type="ORF">B0I28_104268</name>
</gene>
<dbReference type="Gene3D" id="1.10.260.40">
    <property type="entry name" value="lambda repressor-like DNA-binding domains"/>
    <property type="match status" value="1"/>
</dbReference>
<evidence type="ECO:0000313" key="3">
    <source>
        <dbReference type="Proteomes" id="UP000238176"/>
    </source>
</evidence>
<name>A0A2T0UMF9_9ACTN</name>
<dbReference type="Pfam" id="PF19054">
    <property type="entry name" value="DUF5753"/>
    <property type="match status" value="1"/>
</dbReference>
<evidence type="ECO:0000259" key="1">
    <source>
        <dbReference type="PROSITE" id="PS50943"/>
    </source>
</evidence>
<dbReference type="EMBL" id="PVTJ01000004">
    <property type="protein sequence ID" value="PRY59111.1"/>
    <property type="molecule type" value="Genomic_DNA"/>
</dbReference>
<dbReference type="AlphaFoldDB" id="A0A2T0UMF9"/>
<dbReference type="PROSITE" id="PS50943">
    <property type="entry name" value="HTH_CROC1"/>
    <property type="match status" value="1"/>
</dbReference>
<dbReference type="GO" id="GO:0003677">
    <property type="term" value="F:DNA binding"/>
    <property type="evidence" value="ECO:0007669"/>
    <property type="project" value="InterPro"/>
</dbReference>
<dbReference type="Proteomes" id="UP000238176">
    <property type="component" value="Unassembled WGS sequence"/>
</dbReference>